<protein>
    <submittedName>
        <fullName evidence="1">Uncharacterized protein</fullName>
    </submittedName>
</protein>
<organism evidence="1 2">
    <name type="scientific">Mycolicibacterium vulneris</name>
    <dbReference type="NCBI Taxonomy" id="547163"/>
    <lineage>
        <taxon>Bacteria</taxon>
        <taxon>Bacillati</taxon>
        <taxon>Actinomycetota</taxon>
        <taxon>Actinomycetes</taxon>
        <taxon>Mycobacteriales</taxon>
        <taxon>Mycobacteriaceae</taxon>
        <taxon>Mycolicibacterium</taxon>
    </lineage>
</organism>
<feature type="non-terminal residue" evidence="1">
    <location>
        <position position="101"/>
    </location>
</feature>
<sequence>MLHNVTRAKGKFSVAQFLVTDGPPLCRLASTTLCGGRDYVTHLISLTTGLKRTTLWIMHFVETVFVRVVSDGECTGLFDPCQSEIWRTGEYQSVRRRQRQL</sequence>
<proteinExistence type="predicted"/>
<keyword evidence="2" id="KW-1185">Reference proteome</keyword>
<evidence type="ECO:0000313" key="2">
    <source>
        <dbReference type="Proteomes" id="UP000242320"/>
    </source>
</evidence>
<name>A0A1X2KPL5_9MYCO</name>
<dbReference type="Proteomes" id="UP000242320">
    <property type="component" value="Unassembled WGS sequence"/>
</dbReference>
<dbReference type="AlphaFoldDB" id="A0A1X2KPL5"/>
<reference evidence="1 2" key="1">
    <citation type="submission" date="2017-04" db="EMBL/GenBank/DDBJ databases">
        <title>The new phylogeny of genus Mycobacterium.</title>
        <authorList>
            <person name="Tortoli E."/>
            <person name="Trovato A."/>
            <person name="Cirillo D.M."/>
        </authorList>
    </citation>
    <scope>NUCLEOTIDE SEQUENCE [LARGE SCALE GENOMIC DNA]</scope>
    <source>
        <strain evidence="1 2">DSM 45247</strain>
    </source>
</reference>
<evidence type="ECO:0000313" key="1">
    <source>
        <dbReference type="EMBL" id="OSC23704.1"/>
    </source>
</evidence>
<dbReference type="EMBL" id="NCXM01000029">
    <property type="protein sequence ID" value="OSC23704.1"/>
    <property type="molecule type" value="Genomic_DNA"/>
</dbReference>
<gene>
    <name evidence="1" type="ORF">B8W69_23595</name>
</gene>
<accession>A0A1X2KPL5</accession>
<comment type="caution">
    <text evidence="1">The sequence shown here is derived from an EMBL/GenBank/DDBJ whole genome shotgun (WGS) entry which is preliminary data.</text>
</comment>